<dbReference type="SUPFAM" id="SSF58104">
    <property type="entry name" value="Methyl-accepting chemotaxis protein (MCP) signaling domain"/>
    <property type="match status" value="1"/>
</dbReference>
<dbReference type="Gene3D" id="1.10.287.950">
    <property type="entry name" value="Methyl-accepting chemotaxis protein"/>
    <property type="match status" value="1"/>
</dbReference>
<comment type="caution">
    <text evidence="6">The sequence shown here is derived from an EMBL/GenBank/DDBJ whole genome shotgun (WGS) entry which is preliminary data.</text>
</comment>
<keyword evidence="3" id="KW-0807">Transducer</keyword>
<keyword evidence="4" id="KW-1133">Transmembrane helix</keyword>
<proteinExistence type="inferred from homology"/>
<dbReference type="RefSeq" id="WP_408170038.1">
    <property type="nucleotide sequence ID" value="NZ_JAQQFR010000017.1"/>
</dbReference>
<dbReference type="InterPro" id="IPR004090">
    <property type="entry name" value="Chemotax_Me-accpt_rcpt"/>
</dbReference>
<evidence type="ECO:0000256" key="3">
    <source>
        <dbReference type="PROSITE-ProRule" id="PRU00284"/>
    </source>
</evidence>
<evidence type="ECO:0000256" key="1">
    <source>
        <dbReference type="ARBA" id="ARBA00022481"/>
    </source>
</evidence>
<dbReference type="Pfam" id="PF00015">
    <property type="entry name" value="MCPsignal"/>
    <property type="match status" value="1"/>
</dbReference>
<evidence type="ECO:0000313" key="7">
    <source>
        <dbReference type="Proteomes" id="UP001629214"/>
    </source>
</evidence>
<organism evidence="6 7">
    <name type="scientific">Herbaspirillum rhizosphaerae</name>
    <dbReference type="NCBI Taxonomy" id="346179"/>
    <lineage>
        <taxon>Bacteria</taxon>
        <taxon>Pseudomonadati</taxon>
        <taxon>Pseudomonadota</taxon>
        <taxon>Betaproteobacteria</taxon>
        <taxon>Burkholderiales</taxon>
        <taxon>Oxalobacteraceae</taxon>
        <taxon>Herbaspirillum</taxon>
    </lineage>
</organism>
<dbReference type="CDD" id="cd11386">
    <property type="entry name" value="MCP_signal"/>
    <property type="match status" value="1"/>
</dbReference>
<dbReference type="InterPro" id="IPR051310">
    <property type="entry name" value="MCP_chemotaxis"/>
</dbReference>
<evidence type="ECO:0000259" key="5">
    <source>
        <dbReference type="PROSITE" id="PS50111"/>
    </source>
</evidence>
<name>A0ABW8ZCX4_9BURK</name>
<comment type="similarity">
    <text evidence="2">Belongs to the methyl-accepting chemotaxis (MCP) protein family.</text>
</comment>
<dbReference type="PROSITE" id="PS50111">
    <property type="entry name" value="CHEMOTAXIS_TRANSDUC_2"/>
    <property type="match status" value="1"/>
</dbReference>
<evidence type="ECO:0000313" key="6">
    <source>
        <dbReference type="EMBL" id="MFL9881014.1"/>
    </source>
</evidence>
<dbReference type="PANTHER" id="PTHR43531">
    <property type="entry name" value="PROTEIN ICFG"/>
    <property type="match status" value="1"/>
</dbReference>
<feature type="transmembrane region" description="Helical" evidence="4">
    <location>
        <begin position="187"/>
        <end position="208"/>
    </location>
</feature>
<dbReference type="SMART" id="SM00283">
    <property type="entry name" value="MA"/>
    <property type="match status" value="1"/>
</dbReference>
<dbReference type="PRINTS" id="PR00260">
    <property type="entry name" value="CHEMTRNSDUCR"/>
</dbReference>
<dbReference type="InterPro" id="IPR004089">
    <property type="entry name" value="MCPsignal_dom"/>
</dbReference>
<dbReference type="PANTHER" id="PTHR43531:SF14">
    <property type="entry name" value="METHYL-ACCEPTING CHEMOTAXIS PROTEIN I-RELATED"/>
    <property type="match status" value="1"/>
</dbReference>
<protein>
    <submittedName>
        <fullName evidence="6">Methyl-accepting chemotaxis protein</fullName>
    </submittedName>
</protein>
<keyword evidence="1" id="KW-0488">Methylation</keyword>
<reference evidence="6 7" key="1">
    <citation type="journal article" date="2024" name="Chem. Sci.">
        <title>Discovery of megapolipeptins by genome mining of a Burkholderiales bacteria collection.</title>
        <authorList>
            <person name="Paulo B.S."/>
            <person name="Recchia M.J.J."/>
            <person name="Lee S."/>
            <person name="Fergusson C.H."/>
            <person name="Romanowski S.B."/>
            <person name="Hernandez A."/>
            <person name="Krull N."/>
            <person name="Liu D.Y."/>
            <person name="Cavanagh H."/>
            <person name="Bos A."/>
            <person name="Gray C.A."/>
            <person name="Murphy B.T."/>
            <person name="Linington R.G."/>
            <person name="Eustaquio A.S."/>
        </authorList>
    </citation>
    <scope>NUCLEOTIDE SEQUENCE [LARGE SCALE GENOMIC DNA]</scope>
    <source>
        <strain evidence="6 7">RL21-008-BIB-B</strain>
    </source>
</reference>
<feature type="domain" description="Methyl-accepting transducer" evidence="5">
    <location>
        <begin position="270"/>
        <end position="499"/>
    </location>
</feature>
<evidence type="ECO:0000256" key="4">
    <source>
        <dbReference type="SAM" id="Phobius"/>
    </source>
</evidence>
<keyword evidence="7" id="KW-1185">Reference proteome</keyword>
<keyword evidence="4" id="KW-0472">Membrane</keyword>
<keyword evidence="4" id="KW-0812">Transmembrane</keyword>
<accession>A0ABW8ZCX4</accession>
<gene>
    <name evidence="6" type="ORF">PQR63_21625</name>
</gene>
<dbReference type="Proteomes" id="UP001629214">
    <property type="component" value="Unassembled WGS sequence"/>
</dbReference>
<sequence>MRALHKLKIGVRLGLGFGLLVLMLSAMAAFSLLRLEGILSTVKYGDKIQAEKLQPLYVAREALDQTGLAARNAFIFTDNAEAMKELAIVDEQKDAYLATLKAMAPAFKGDADFDKVSAGLLAMAEELKRPRKYREAGQMQEYGDFLVKECSPLRRQIVRDINVVIKQTEQRVAEAGDASNSLFDRSIAWIIGMTIVTVLIGIAVAVVITRGLLKQLGGEPDYAAEIADHIAKGDLAIEISIKDGDKGSLLMSMKEMRDNLAHIVGQIREGAHTIASASTQIASGNADLSARTEEQAGSLEETASAMEELTATVQRNADNAQQANTLGATASTVAVKGGSVVGQVVETMSSINESSRKIVDIIAVIDGIAFQTNILALNAAVEAARAGEQGRGFAVVASEVRSLAQRSATAAKEIKELIADSVNKVASGTELVELAGSTMDEVVSSVQRVTGIVEEISIASQEQRHGIVQVSGAISQMDEVTQHNAALVEQAAAAARSLQEQAESLTRAVSLFKLSHGHGTSMVVKSVDGTVLNAVELPMIPGRSRLAITHNEGKRNVKRNVKLLPR</sequence>
<dbReference type="EMBL" id="JAQQFR010000017">
    <property type="protein sequence ID" value="MFL9881014.1"/>
    <property type="molecule type" value="Genomic_DNA"/>
</dbReference>
<evidence type="ECO:0000256" key="2">
    <source>
        <dbReference type="ARBA" id="ARBA00029447"/>
    </source>
</evidence>